<sequence>MKTTVVVYRSKSGFTEKYARWIAEETGADLMKTSETKLEDLLQYGTVVYGGGLYAGGINGVKLITGHLGELAGKKLIVFGVGASPCRPNTAEEVRNANFTGEAREKIHFFLLRGGFDLSKCNLKDKMLMNLLKVKLEKAPETDKDAKGMLACYDHPADFTDKKAIEPILDCMKSAQ</sequence>
<evidence type="ECO:0000313" key="2">
    <source>
        <dbReference type="EMBL" id="MBW7572247.1"/>
    </source>
</evidence>
<dbReference type="EMBL" id="JAGFNZ010000002">
    <property type="protein sequence ID" value="MBW7572247.1"/>
    <property type="molecule type" value="Genomic_DNA"/>
</dbReference>
<dbReference type="InterPro" id="IPR026816">
    <property type="entry name" value="Flavodoxin_dom"/>
</dbReference>
<dbReference type="Proteomes" id="UP000719942">
    <property type="component" value="Unassembled WGS sequence"/>
</dbReference>
<protein>
    <submittedName>
        <fullName evidence="2">Flavodoxin</fullName>
    </submittedName>
</protein>
<name>A0ABS7DLT3_9FIRM</name>
<evidence type="ECO:0000259" key="1">
    <source>
        <dbReference type="PROSITE" id="PS50902"/>
    </source>
</evidence>
<reference evidence="2 3" key="1">
    <citation type="submission" date="2021-03" db="EMBL/GenBank/DDBJ databases">
        <title>Caproiciproducens sp. nov. isolated from feces of cow.</title>
        <authorList>
            <person name="Choi J.-Y."/>
        </authorList>
    </citation>
    <scope>NUCLEOTIDE SEQUENCE [LARGE SCALE GENOMIC DNA]</scope>
    <source>
        <strain evidence="2 3">AGMB10547</strain>
    </source>
</reference>
<dbReference type="PANTHER" id="PTHR38030:SF2">
    <property type="entry name" value="PROTOPORPHYRINOGEN IX DEHYDROGENASE [QUINONE]"/>
    <property type="match status" value="1"/>
</dbReference>
<dbReference type="PROSITE" id="PS00201">
    <property type="entry name" value="FLAVODOXIN"/>
    <property type="match status" value="1"/>
</dbReference>
<organism evidence="2 3">
    <name type="scientific">Caproiciproducens faecalis</name>
    <dbReference type="NCBI Taxonomy" id="2820301"/>
    <lineage>
        <taxon>Bacteria</taxon>
        <taxon>Bacillati</taxon>
        <taxon>Bacillota</taxon>
        <taxon>Clostridia</taxon>
        <taxon>Eubacteriales</taxon>
        <taxon>Acutalibacteraceae</taxon>
        <taxon>Caproiciproducens</taxon>
    </lineage>
</organism>
<feature type="domain" description="Flavodoxin-like" evidence="1">
    <location>
        <begin position="4"/>
        <end position="147"/>
    </location>
</feature>
<dbReference type="InterPro" id="IPR052200">
    <property type="entry name" value="Protoporphyrinogen_IX_DH"/>
</dbReference>
<comment type="caution">
    <text evidence="2">The sequence shown here is derived from an EMBL/GenBank/DDBJ whole genome shotgun (WGS) entry which is preliminary data.</text>
</comment>
<dbReference type="SUPFAM" id="SSF52218">
    <property type="entry name" value="Flavoproteins"/>
    <property type="match status" value="1"/>
</dbReference>
<dbReference type="Gene3D" id="3.40.50.360">
    <property type="match status" value="1"/>
</dbReference>
<dbReference type="RefSeq" id="WP_219964663.1">
    <property type="nucleotide sequence ID" value="NZ_JAGFNZ010000002.1"/>
</dbReference>
<dbReference type="InterPro" id="IPR001226">
    <property type="entry name" value="Flavodoxin_CS"/>
</dbReference>
<proteinExistence type="predicted"/>
<dbReference type="PROSITE" id="PS50902">
    <property type="entry name" value="FLAVODOXIN_LIKE"/>
    <property type="match status" value="1"/>
</dbReference>
<evidence type="ECO:0000313" key="3">
    <source>
        <dbReference type="Proteomes" id="UP000719942"/>
    </source>
</evidence>
<dbReference type="Pfam" id="PF12724">
    <property type="entry name" value="Flavodoxin_5"/>
    <property type="match status" value="1"/>
</dbReference>
<dbReference type="InterPro" id="IPR008254">
    <property type="entry name" value="Flavodoxin/NO_synth"/>
</dbReference>
<accession>A0ABS7DLT3</accession>
<dbReference type="InterPro" id="IPR029039">
    <property type="entry name" value="Flavoprotein-like_sf"/>
</dbReference>
<keyword evidence="3" id="KW-1185">Reference proteome</keyword>
<gene>
    <name evidence="2" type="ORF">J5W02_05415</name>
</gene>
<dbReference type="PANTHER" id="PTHR38030">
    <property type="entry name" value="PROTOPORPHYRINOGEN IX DEHYDROGENASE [MENAQUINONE]"/>
    <property type="match status" value="1"/>
</dbReference>